<keyword evidence="2" id="KW-0378">Hydrolase</keyword>
<evidence type="ECO:0000313" key="4">
    <source>
        <dbReference type="Proteomes" id="UP000030960"/>
    </source>
</evidence>
<dbReference type="PROSITE" id="PS51318">
    <property type="entry name" value="TAT"/>
    <property type="match status" value="1"/>
</dbReference>
<dbReference type="PANTHER" id="PTHR30023:SF0">
    <property type="entry name" value="PENICILLIN-SENSITIVE CARBOXYPEPTIDASE A"/>
    <property type="match status" value="1"/>
</dbReference>
<dbReference type="PATRIC" id="fig|1515334.3.peg.85"/>
<dbReference type="Proteomes" id="UP000030960">
    <property type="component" value="Unassembled WGS sequence"/>
</dbReference>
<dbReference type="EMBL" id="JSUQ01000001">
    <property type="protein sequence ID" value="KHQ55052.1"/>
    <property type="molecule type" value="Genomic_DNA"/>
</dbReference>
<keyword evidence="4" id="KW-1185">Reference proteome</keyword>
<comment type="caution">
    <text evidence="3">The sequence shown here is derived from an EMBL/GenBank/DDBJ whole genome shotgun (WGS) entry which is preliminary data.</text>
</comment>
<evidence type="ECO:0000313" key="3">
    <source>
        <dbReference type="EMBL" id="KHQ55052.1"/>
    </source>
</evidence>
<dbReference type="NCBIfam" id="TIGR00666">
    <property type="entry name" value="PBP4"/>
    <property type="match status" value="1"/>
</dbReference>
<dbReference type="SUPFAM" id="SSF56601">
    <property type="entry name" value="beta-lactamase/transpeptidase-like"/>
    <property type="match status" value="1"/>
</dbReference>
<name>A0A0B3S469_9RHOB</name>
<dbReference type="Pfam" id="PF02113">
    <property type="entry name" value="Peptidase_S13"/>
    <property type="match status" value="1"/>
</dbReference>
<dbReference type="PRINTS" id="PR00922">
    <property type="entry name" value="DADACBPTASE3"/>
</dbReference>
<gene>
    <name evidence="3" type="ORF">OA50_00086</name>
</gene>
<evidence type="ECO:0000256" key="2">
    <source>
        <dbReference type="ARBA" id="ARBA00022801"/>
    </source>
</evidence>
<dbReference type="GO" id="GO:0006508">
    <property type="term" value="P:proteolysis"/>
    <property type="evidence" value="ECO:0007669"/>
    <property type="project" value="InterPro"/>
</dbReference>
<dbReference type="RefSeq" id="WP_043135987.1">
    <property type="nucleotide sequence ID" value="NZ_JBAWKR010000001.1"/>
</dbReference>
<dbReference type="InterPro" id="IPR006311">
    <property type="entry name" value="TAT_signal"/>
</dbReference>
<dbReference type="STRING" id="561184.SAMN05216376_10390"/>
<sequence>MTHGISRRAFLGGVAGAALGGAASPGWARAPETSLRPVARSDDFRKRIQPPAEALIERAALDGEVGFAVARLHSGEVLETHSPDVSLPPASVAKALTAGYALDVLGPAHHFVTRVIATGPVKDGVVQGDLVLAGGGDPTLDTDALAGLAAAVSAAGVTGLTGGLKVWGGALPSLIGIDASQPDHVGYNPSVSGLNLNYNRVHFEWRKAGSDYTVTMQARSAAHRPDVRVARMDLIDRSLPVYTYEDKLGRDNWTVARGALGDGGARWLPIKKPEAYAGEVFQTLLAAQGIKTGKPEIAAGLPGGDELARHESPPLRVILRDMLKWSTNLTAEVVGLAASVARSGAVPASLQASAAEMNAWAQEKLGVGGLALVDHSGLGDQSRVSAMQMMGCLRGLRMKMGIKPLLKDMPLRDSRYQVIENAPLKVRAKTGTLNFVSGLAGFVDLPDGTELVFAIFAADMPRRDALTKAQRERPEGGRSWNSRAKILQQGLIGRWGVLYESDPV</sequence>
<keyword evidence="3" id="KW-0645">Protease</keyword>
<dbReference type="GO" id="GO:0000270">
    <property type="term" value="P:peptidoglycan metabolic process"/>
    <property type="evidence" value="ECO:0007669"/>
    <property type="project" value="TreeGrafter"/>
</dbReference>
<dbReference type="InterPro" id="IPR000667">
    <property type="entry name" value="Peptidase_S13"/>
</dbReference>
<evidence type="ECO:0000256" key="1">
    <source>
        <dbReference type="ARBA" id="ARBA00006096"/>
    </source>
</evidence>
<organism evidence="3 4">
    <name type="scientific">Mameliella alba</name>
    <dbReference type="NCBI Taxonomy" id="561184"/>
    <lineage>
        <taxon>Bacteria</taxon>
        <taxon>Pseudomonadati</taxon>
        <taxon>Pseudomonadota</taxon>
        <taxon>Alphaproteobacteria</taxon>
        <taxon>Rhodobacterales</taxon>
        <taxon>Roseobacteraceae</taxon>
        <taxon>Mameliella</taxon>
    </lineage>
</organism>
<accession>A0A0B3S469</accession>
<comment type="similarity">
    <text evidence="1">Belongs to the peptidase S13 family.</text>
</comment>
<dbReference type="PANTHER" id="PTHR30023">
    <property type="entry name" value="D-ALANYL-D-ALANINE CARBOXYPEPTIDASE"/>
    <property type="match status" value="1"/>
</dbReference>
<keyword evidence="3" id="KW-0121">Carboxypeptidase</keyword>
<dbReference type="AlphaFoldDB" id="A0A0B3S469"/>
<dbReference type="InterPro" id="IPR012338">
    <property type="entry name" value="Beta-lactam/transpept-like"/>
</dbReference>
<protein>
    <submittedName>
        <fullName evidence="3">D-alanyl-D-alanine carboxypeptidase/D-alanyl-D-alanine-endopeptidase</fullName>
    </submittedName>
</protein>
<dbReference type="Gene3D" id="3.50.80.20">
    <property type="entry name" value="D-Ala-D-Ala carboxypeptidase C, peptidase S13"/>
    <property type="match status" value="1"/>
</dbReference>
<dbReference type="OrthoDB" id="5372081at2"/>
<proteinExistence type="inferred from homology"/>
<dbReference type="GO" id="GO:0004185">
    <property type="term" value="F:serine-type carboxypeptidase activity"/>
    <property type="evidence" value="ECO:0007669"/>
    <property type="project" value="InterPro"/>
</dbReference>
<dbReference type="Gene3D" id="3.40.710.10">
    <property type="entry name" value="DD-peptidase/beta-lactamase superfamily"/>
    <property type="match status" value="2"/>
</dbReference>
<reference evidence="3 4" key="1">
    <citation type="submission" date="2014-10" db="EMBL/GenBank/DDBJ databases">
        <title>Genome sequence of Ponticoccus sp. strain UMTAT08 isolated from clonal culture of toxic dinoflagellate Alexandrium tamiyavanichii.</title>
        <authorList>
            <person name="Gan H.Y."/>
            <person name="Muhd D.-D."/>
            <person name="Mohd Noor M.E."/>
            <person name="Yeong Y.S."/>
            <person name="Usup G."/>
        </authorList>
    </citation>
    <scope>NUCLEOTIDE SEQUENCE [LARGE SCALE GENOMIC DNA]</scope>
    <source>
        <strain evidence="3 4">UMTAT08</strain>
    </source>
</reference>